<evidence type="ECO:0000313" key="3">
    <source>
        <dbReference type="Proteomes" id="UP000283805"/>
    </source>
</evidence>
<protein>
    <submittedName>
        <fullName evidence="2">Putative BNR repeat neuraminidase</fullName>
    </submittedName>
</protein>
<sequence length="426" mass="49235">MVSNTELEERSRTEIADVWAGAAAEFDLYTRGDRQFVAFYDADRNLAVGQRELGTDDWTVARLPEDRKVKWDAHNDLTVAVDRDGYLHLSGNMHVHPLKYYRTREPLDVTTFERLDEMVGSEESQVTYPQFLRGPDDELVFKYRDGYSGGGDWRYNVYDEQSREWERLLEEPLTYGGDAMNAYPYGPVVGPDGDYHLCWVWRDHGGAQTNHDLCYARSPDLREWETSQGDPLELPIDINSGDLVDPVPPYGGMINNNTKIGFDTEGRVVVSYHKFDHEGNTQLYNARAEADGWEIYRTSDWDYRWAFGGGGTIPFEIEFGPVEREDGKLVQTYDHVEYGTGKWVLDEETLTPTDWYSPWHTYPDALREVRTAYPDMQVNWVDDGGDSPGETQYALRWETLEPNRDREREEAPPSTQLTVHEFESRE</sequence>
<dbReference type="EMBL" id="RAPO01000002">
    <property type="protein sequence ID" value="RKD94782.1"/>
    <property type="molecule type" value="Genomic_DNA"/>
</dbReference>
<name>A0A3R7GVA4_9EURY</name>
<comment type="caution">
    <text evidence="2">The sequence shown here is derived from an EMBL/GenBank/DDBJ whole genome shotgun (WGS) entry which is preliminary data.</text>
</comment>
<evidence type="ECO:0000256" key="1">
    <source>
        <dbReference type="SAM" id="MobiDB-lite"/>
    </source>
</evidence>
<accession>A0A3R7GVA4</accession>
<organism evidence="2 3">
    <name type="scientific">Halopiger aswanensis</name>
    <dbReference type="NCBI Taxonomy" id="148449"/>
    <lineage>
        <taxon>Archaea</taxon>
        <taxon>Methanobacteriati</taxon>
        <taxon>Methanobacteriota</taxon>
        <taxon>Stenosarchaea group</taxon>
        <taxon>Halobacteria</taxon>
        <taxon>Halobacteriales</taxon>
        <taxon>Natrialbaceae</taxon>
        <taxon>Halopiger</taxon>
    </lineage>
</organism>
<dbReference type="RefSeq" id="WP_120244127.1">
    <property type="nucleotide sequence ID" value="NZ_RAPO01000002.1"/>
</dbReference>
<dbReference type="Proteomes" id="UP000283805">
    <property type="component" value="Unassembled WGS sequence"/>
</dbReference>
<feature type="compositionally biased region" description="Basic and acidic residues" evidence="1">
    <location>
        <begin position="400"/>
        <end position="411"/>
    </location>
</feature>
<gene>
    <name evidence="2" type="ORF">ATJ93_1624</name>
</gene>
<evidence type="ECO:0000313" key="2">
    <source>
        <dbReference type="EMBL" id="RKD94782.1"/>
    </source>
</evidence>
<keyword evidence="3" id="KW-1185">Reference proteome</keyword>
<dbReference type="Pfam" id="PF15892">
    <property type="entry name" value="BNR_4"/>
    <property type="match status" value="1"/>
</dbReference>
<proteinExistence type="predicted"/>
<reference evidence="2 3" key="1">
    <citation type="submission" date="2018-09" db="EMBL/GenBank/DDBJ databases">
        <title>Genomic Encyclopedia of Archaeal and Bacterial Type Strains, Phase II (KMG-II): from individual species to whole genera.</title>
        <authorList>
            <person name="Goeker M."/>
        </authorList>
    </citation>
    <scope>NUCLEOTIDE SEQUENCE [LARGE SCALE GENOMIC DNA]</scope>
    <source>
        <strain evidence="2 3">DSM 13151</strain>
    </source>
</reference>
<feature type="region of interest" description="Disordered" evidence="1">
    <location>
        <begin position="400"/>
        <end position="426"/>
    </location>
</feature>
<dbReference type="OrthoDB" id="191228at2157"/>
<dbReference type="AlphaFoldDB" id="A0A3R7GVA4"/>